<organism evidence="2 3">
    <name type="scientific">Apiospora marii</name>
    <dbReference type="NCBI Taxonomy" id="335849"/>
    <lineage>
        <taxon>Eukaryota</taxon>
        <taxon>Fungi</taxon>
        <taxon>Dikarya</taxon>
        <taxon>Ascomycota</taxon>
        <taxon>Pezizomycotina</taxon>
        <taxon>Sordariomycetes</taxon>
        <taxon>Xylariomycetidae</taxon>
        <taxon>Amphisphaeriales</taxon>
        <taxon>Apiosporaceae</taxon>
        <taxon>Apiospora</taxon>
    </lineage>
</organism>
<evidence type="ECO:0000313" key="3">
    <source>
        <dbReference type="Proteomes" id="UP001396898"/>
    </source>
</evidence>
<comment type="caution">
    <text evidence="2">The sequence shown here is derived from an EMBL/GenBank/DDBJ whole genome shotgun (WGS) entry which is preliminary data.</text>
</comment>
<feature type="signal peptide" evidence="1">
    <location>
        <begin position="1"/>
        <end position="20"/>
    </location>
</feature>
<name>A0ABR1REV6_9PEZI</name>
<dbReference type="EMBL" id="JAQQWI010000016">
    <property type="protein sequence ID" value="KAK8008416.1"/>
    <property type="molecule type" value="Genomic_DNA"/>
</dbReference>
<feature type="chain" id="PRO_5046616669" evidence="1">
    <location>
        <begin position="21"/>
        <end position="123"/>
    </location>
</feature>
<evidence type="ECO:0000256" key="1">
    <source>
        <dbReference type="SAM" id="SignalP"/>
    </source>
</evidence>
<evidence type="ECO:0000313" key="2">
    <source>
        <dbReference type="EMBL" id="KAK8008416.1"/>
    </source>
</evidence>
<dbReference type="Proteomes" id="UP001396898">
    <property type="component" value="Unassembled WGS sequence"/>
</dbReference>
<accession>A0ABR1REV6</accession>
<proteinExistence type="predicted"/>
<protein>
    <submittedName>
        <fullName evidence="2">Uncharacterized protein</fullName>
    </submittedName>
</protein>
<keyword evidence="3" id="KW-1185">Reference proteome</keyword>
<gene>
    <name evidence="2" type="ORF">PG991_010967</name>
</gene>
<keyword evidence="1" id="KW-0732">Signal</keyword>
<reference evidence="2 3" key="1">
    <citation type="submission" date="2023-01" db="EMBL/GenBank/DDBJ databases">
        <title>Analysis of 21 Apiospora genomes using comparative genomics revels a genus with tremendous synthesis potential of carbohydrate active enzymes and secondary metabolites.</title>
        <authorList>
            <person name="Sorensen T."/>
        </authorList>
    </citation>
    <scope>NUCLEOTIDE SEQUENCE [LARGE SCALE GENOMIC DNA]</scope>
    <source>
        <strain evidence="2 3">CBS 20057</strain>
    </source>
</reference>
<sequence>MRSATLIALAAAAAAGPAVAAQTPLPSTLFPSGTPKPSTLYPASTVAASIPYPASSTFSTSLVPRSSASAAAVACNETKTEAHVERRDDGGPPPGVGAGCYWICMFFQGADPKKCAGQCEGAV</sequence>